<evidence type="ECO:0000313" key="2">
    <source>
        <dbReference type="EMBL" id="KAF0703838.1"/>
    </source>
</evidence>
<reference evidence="2" key="1">
    <citation type="submission" date="2019-06" db="EMBL/GenBank/DDBJ databases">
        <title>Genomics analysis of Aphanomyces spp. identifies a new class of oomycete effector associated with host adaptation.</title>
        <authorList>
            <person name="Gaulin E."/>
        </authorList>
    </citation>
    <scope>NUCLEOTIDE SEQUENCE</scope>
    <source>
        <strain evidence="2">CBS 578.67</strain>
    </source>
</reference>
<sequence length="122" mass="13157">LPDGYKAACDACKALGTDYLTYNNIYRWANDHCRLTPALATWCGNSLTIKNSDKSVLTTSPYVQCRPAVVDLWKTWGNRAGVGSAICAVVALILVITACRAAKKELAGQHEGNTSPEAFHKA</sequence>
<dbReference type="EMBL" id="VJMH01004090">
    <property type="protein sequence ID" value="KAF0703838.1"/>
    <property type="molecule type" value="Genomic_DNA"/>
</dbReference>
<keyword evidence="1" id="KW-0812">Transmembrane</keyword>
<proteinExistence type="predicted"/>
<keyword evidence="1" id="KW-0472">Membrane</keyword>
<evidence type="ECO:0000256" key="1">
    <source>
        <dbReference type="SAM" id="Phobius"/>
    </source>
</evidence>
<accession>A0A6A4Z3C3</accession>
<protein>
    <submittedName>
        <fullName evidence="2">Uncharacterized protein</fullName>
    </submittedName>
</protein>
<gene>
    <name evidence="3" type="ORF">As57867_004715</name>
    <name evidence="2" type="ORF">As57867_007468</name>
</gene>
<organism evidence="2">
    <name type="scientific">Aphanomyces stellatus</name>
    <dbReference type="NCBI Taxonomy" id="120398"/>
    <lineage>
        <taxon>Eukaryota</taxon>
        <taxon>Sar</taxon>
        <taxon>Stramenopiles</taxon>
        <taxon>Oomycota</taxon>
        <taxon>Saprolegniomycetes</taxon>
        <taxon>Saprolegniales</taxon>
        <taxon>Verrucalvaceae</taxon>
        <taxon>Aphanomyces</taxon>
    </lineage>
</organism>
<dbReference type="AlphaFoldDB" id="A0A6A4Z3C3"/>
<name>A0A6A4Z3C3_9STRA</name>
<dbReference type="EMBL" id="VJMH01001213">
    <property type="protein sequence ID" value="KAF0712679.1"/>
    <property type="molecule type" value="Genomic_DNA"/>
</dbReference>
<feature type="transmembrane region" description="Helical" evidence="1">
    <location>
        <begin position="80"/>
        <end position="99"/>
    </location>
</feature>
<feature type="non-terminal residue" evidence="2">
    <location>
        <position position="1"/>
    </location>
</feature>
<evidence type="ECO:0000313" key="3">
    <source>
        <dbReference type="EMBL" id="KAF0712679.1"/>
    </source>
</evidence>
<keyword evidence="1" id="KW-1133">Transmembrane helix</keyword>
<comment type="caution">
    <text evidence="2">The sequence shown here is derived from an EMBL/GenBank/DDBJ whole genome shotgun (WGS) entry which is preliminary data.</text>
</comment>